<evidence type="ECO:0000256" key="2">
    <source>
        <dbReference type="ARBA" id="ARBA00023242"/>
    </source>
</evidence>
<dbReference type="GO" id="GO:0006325">
    <property type="term" value="P:chromatin organization"/>
    <property type="evidence" value="ECO:0007669"/>
    <property type="project" value="InterPro"/>
</dbReference>
<reference evidence="4" key="1">
    <citation type="submission" date="2023-11" db="UniProtKB">
        <authorList>
            <consortium name="WormBaseParasite"/>
        </authorList>
    </citation>
    <scope>IDENTIFICATION</scope>
</reference>
<evidence type="ECO:0000256" key="1">
    <source>
        <dbReference type="ARBA" id="ARBA00004123"/>
    </source>
</evidence>
<dbReference type="WBParaSite" id="SMTH1_66750.1">
    <property type="protein sequence ID" value="SMTH1_66750.1"/>
    <property type="gene ID" value="SMTH1_66750"/>
</dbReference>
<dbReference type="InterPro" id="IPR011990">
    <property type="entry name" value="TPR-like_helical_dom_sf"/>
</dbReference>
<evidence type="ECO:0008006" key="5">
    <source>
        <dbReference type="Google" id="ProtNLM"/>
    </source>
</evidence>
<keyword evidence="2" id="KW-0539">Nucleus</keyword>
<dbReference type="PANTHER" id="PTHR15502:SF7">
    <property type="entry name" value="CALCINEURIN-BINDING PROTEIN CABIN-1"/>
    <property type="match status" value="1"/>
</dbReference>
<proteinExistence type="predicted"/>
<dbReference type="InterPro" id="IPR019734">
    <property type="entry name" value="TPR_rpt"/>
</dbReference>
<dbReference type="SMART" id="SM00028">
    <property type="entry name" value="TPR"/>
    <property type="match status" value="1"/>
</dbReference>
<organism evidence="3 4">
    <name type="scientific">Schistosoma mattheei</name>
    <dbReference type="NCBI Taxonomy" id="31246"/>
    <lineage>
        <taxon>Eukaryota</taxon>
        <taxon>Metazoa</taxon>
        <taxon>Spiralia</taxon>
        <taxon>Lophotrochozoa</taxon>
        <taxon>Platyhelminthes</taxon>
        <taxon>Trematoda</taxon>
        <taxon>Digenea</taxon>
        <taxon>Strigeidida</taxon>
        <taxon>Schistosomatoidea</taxon>
        <taxon>Schistosomatidae</taxon>
        <taxon>Schistosoma</taxon>
    </lineage>
</organism>
<protein>
    <recommendedName>
        <fullName evidence="5">TPR_REGION domain-containing protein</fullName>
    </recommendedName>
</protein>
<dbReference type="Proteomes" id="UP000050791">
    <property type="component" value="Unassembled WGS sequence"/>
</dbReference>
<comment type="subcellular location">
    <subcellularLocation>
        <location evidence="1">Nucleus</location>
    </subcellularLocation>
</comment>
<name>A0AA85BNW7_9TREM</name>
<dbReference type="Gene3D" id="1.25.40.10">
    <property type="entry name" value="Tetratricopeptide repeat domain"/>
    <property type="match status" value="1"/>
</dbReference>
<sequence length="557" mass="63103">MTTVVLNITHKAGFNILPKSVDLNCQRFFSELIISDKVTKSNDKHSLCDLDSSNSSSIGANEHISSHLPEKVGHTIFSDDYQSATPKSTIIPSVCKSSDLGEISPNVTNLLKPTKTRESEEVRVIKLYHIALRLCSSDCPDDECKARPVLESILNSFVIENNKLTPQLASVKFASCKLLGNIYFKLNKDAEGIDLLSKALQIDSNDLSLWIRLARAAIRSGFFEVAINSIDHILTKRPSHPLALQLALPLYFAVSELEICLELSVRMLQLDPFSEYAVYFINRILTIQPSLHEMIHDLFLQRPDILSQLPSCDEAERIDQEIQNIRIVYRRQKDAETELRTIPLVKFPSPLKHLSWLHLIQETIAMYDRLNLESAIHSVLDLSSLLCKNVLNFESIPNEINEVPNNTVTTSSSASLNLKYGEQLNDNIEHAVTLNIEKVPNVDAAYDTMKDDVSDFNIEASNDDLTTTAGLEKRRSSRVRTCFDLTDGLNRYCSRRSVVAELEKASDKFQTLLPQVFRDLSVFDQNRKSRKNYRQPQKHLFRALNHSLKCHQIIQNV</sequence>
<dbReference type="GO" id="GO:0031491">
    <property type="term" value="F:nucleosome binding"/>
    <property type="evidence" value="ECO:0007669"/>
    <property type="project" value="TreeGrafter"/>
</dbReference>
<evidence type="ECO:0000313" key="3">
    <source>
        <dbReference type="Proteomes" id="UP000050791"/>
    </source>
</evidence>
<dbReference type="InterPro" id="IPR033053">
    <property type="entry name" value="Hir3/CABIN1"/>
</dbReference>
<accession>A0AA85BNW7</accession>
<evidence type="ECO:0000313" key="4">
    <source>
        <dbReference type="WBParaSite" id="SMTH1_66750.1"/>
    </source>
</evidence>
<dbReference type="GO" id="GO:0005634">
    <property type="term" value="C:nucleus"/>
    <property type="evidence" value="ECO:0007669"/>
    <property type="project" value="UniProtKB-SubCell"/>
</dbReference>
<dbReference type="SUPFAM" id="SSF48452">
    <property type="entry name" value="TPR-like"/>
    <property type="match status" value="1"/>
</dbReference>
<dbReference type="AlphaFoldDB" id="A0AA85BNW7"/>
<dbReference type="PANTHER" id="PTHR15502">
    <property type="entry name" value="CALCINEURIN-BINDING PROTEIN CABIN 1-RELATED"/>
    <property type="match status" value="1"/>
</dbReference>